<name>A0A398D8G9_9BACT</name>
<dbReference type="PANTHER" id="PTHR43513:SF3">
    <property type="entry name" value="DIHYDROOROTATE DEHYDROGENASE B (NAD(+)), ELECTRON TRANSFER SUBUNIT-RELATED"/>
    <property type="match status" value="1"/>
</dbReference>
<keyword evidence="4 12" id="KW-0001">2Fe-2S</keyword>
<comment type="caution">
    <text evidence="14">The sequence shown here is derived from an EMBL/GenBank/DDBJ whole genome shotgun (WGS) entry which is preliminary data.</text>
</comment>
<dbReference type="PIRSF" id="PIRSF006816">
    <property type="entry name" value="Cyc3_hyd_g"/>
    <property type="match status" value="1"/>
</dbReference>
<evidence type="ECO:0000313" key="14">
    <source>
        <dbReference type="EMBL" id="RIE09759.1"/>
    </source>
</evidence>
<evidence type="ECO:0000313" key="15">
    <source>
        <dbReference type="Proteomes" id="UP000266489"/>
    </source>
</evidence>
<keyword evidence="8 12" id="KW-0408">Iron</keyword>
<evidence type="ECO:0000256" key="5">
    <source>
        <dbReference type="ARBA" id="ARBA00022723"/>
    </source>
</evidence>
<dbReference type="PROSITE" id="PS51384">
    <property type="entry name" value="FAD_FR"/>
    <property type="match status" value="1"/>
</dbReference>
<gene>
    <name evidence="14" type="ORF">SMC5_06775</name>
</gene>
<feature type="binding site" evidence="12">
    <location>
        <position position="218"/>
    </location>
    <ligand>
        <name>[2Fe-2S] cluster</name>
        <dbReference type="ChEBI" id="CHEBI:190135"/>
    </ligand>
</feature>
<organism evidence="14 15">
    <name type="scientific">Candidatus Cryosericum odellii</name>
    <dbReference type="NCBI Taxonomy" id="2290917"/>
    <lineage>
        <taxon>Bacteria</taxon>
        <taxon>Pseudomonadati</taxon>
        <taxon>Caldisericota/Cryosericota group</taxon>
        <taxon>Candidatus Cryosericota</taxon>
        <taxon>Candidatus Cryosericia</taxon>
        <taxon>Candidatus Cryosericales</taxon>
        <taxon>Candidatus Cryosericaceae</taxon>
        <taxon>Candidatus Cryosericum</taxon>
    </lineage>
</organism>
<dbReference type="GO" id="GO:0046872">
    <property type="term" value="F:metal ion binding"/>
    <property type="evidence" value="ECO:0007669"/>
    <property type="project" value="UniProtKB-KW"/>
</dbReference>
<dbReference type="PANTHER" id="PTHR43513">
    <property type="entry name" value="DIHYDROOROTATE DEHYDROGENASE B (NAD(+)), ELECTRON TRANSFER SUBUNIT"/>
    <property type="match status" value="1"/>
</dbReference>
<dbReference type="InterPro" id="IPR039261">
    <property type="entry name" value="FNR_nucleotide-bd"/>
</dbReference>
<dbReference type="GO" id="GO:0051537">
    <property type="term" value="F:2 iron, 2 sulfur cluster binding"/>
    <property type="evidence" value="ECO:0007669"/>
    <property type="project" value="UniProtKB-KW"/>
</dbReference>
<evidence type="ECO:0000256" key="3">
    <source>
        <dbReference type="ARBA" id="ARBA00022630"/>
    </source>
</evidence>
<evidence type="ECO:0000256" key="7">
    <source>
        <dbReference type="ARBA" id="ARBA00022982"/>
    </source>
</evidence>
<dbReference type="InterPro" id="IPR017938">
    <property type="entry name" value="Riboflavin_synthase-like_b-brl"/>
</dbReference>
<feature type="binding site" evidence="11">
    <location>
        <begin position="46"/>
        <end position="49"/>
    </location>
    <ligand>
        <name>FAD</name>
        <dbReference type="ChEBI" id="CHEBI:57692"/>
    </ligand>
</feature>
<evidence type="ECO:0000256" key="11">
    <source>
        <dbReference type="PIRSR" id="PIRSR006816-1"/>
    </source>
</evidence>
<evidence type="ECO:0000256" key="10">
    <source>
        <dbReference type="ARBA" id="ARBA00034078"/>
    </source>
</evidence>
<evidence type="ECO:0000256" key="8">
    <source>
        <dbReference type="ARBA" id="ARBA00023004"/>
    </source>
</evidence>
<evidence type="ECO:0000259" key="13">
    <source>
        <dbReference type="PROSITE" id="PS51384"/>
    </source>
</evidence>
<keyword evidence="7" id="KW-0249">Electron transport</keyword>
<keyword evidence="5 12" id="KW-0479">Metal-binding</keyword>
<comment type="similarity">
    <text evidence="1">Belongs to the PyrK family.</text>
</comment>
<dbReference type="Pfam" id="PF10418">
    <property type="entry name" value="DHODB_Fe-S_bind"/>
    <property type="match status" value="1"/>
</dbReference>
<keyword evidence="3 11" id="KW-0285">Flavoprotein</keyword>
<feature type="binding site" evidence="11">
    <location>
        <begin position="63"/>
        <end position="65"/>
    </location>
    <ligand>
        <name>FAD</name>
        <dbReference type="ChEBI" id="CHEBI:57692"/>
    </ligand>
</feature>
<reference evidence="14 15" key="1">
    <citation type="submission" date="2018-09" db="EMBL/GenBank/DDBJ databases">
        <title>Discovery and Ecogenomic Context for Candidatus Cryosericales, a Global Caldiserica Order Active in Thawing Permafrost.</title>
        <authorList>
            <person name="Martinez M.A."/>
            <person name="Woodcroft B.J."/>
            <person name="Ignacio Espinoza J.C."/>
            <person name="Zayed A."/>
            <person name="Singleton C.M."/>
            <person name="Boyd J."/>
            <person name="Li Y.-F."/>
            <person name="Purvine S."/>
            <person name="Maughan H."/>
            <person name="Hodgkins S.B."/>
            <person name="Anderson D."/>
            <person name="Sederholm M."/>
            <person name="Temperton B."/>
            <person name="Saleska S.R."/>
            <person name="Tyson G.W."/>
            <person name="Rich V.I."/>
        </authorList>
    </citation>
    <scope>NUCLEOTIDE SEQUENCE [LARGE SCALE GENOMIC DNA]</scope>
    <source>
        <strain evidence="14 15">SMC5</strain>
    </source>
</reference>
<dbReference type="AlphaFoldDB" id="A0A398D8G9"/>
<feature type="binding site" evidence="12">
    <location>
        <position position="197"/>
    </location>
    <ligand>
        <name>[2Fe-2S] cluster</name>
        <dbReference type="ChEBI" id="CHEBI:190135"/>
    </ligand>
</feature>
<dbReference type="Proteomes" id="UP000266489">
    <property type="component" value="Unassembled WGS sequence"/>
</dbReference>
<dbReference type="InterPro" id="IPR050353">
    <property type="entry name" value="PyrK_electron_transfer"/>
</dbReference>
<dbReference type="InterPro" id="IPR012165">
    <property type="entry name" value="Cyt_c3_hydrogenase_gsu"/>
</dbReference>
<dbReference type="EMBL" id="QXIU01000163">
    <property type="protein sequence ID" value="RIE09759.1"/>
    <property type="molecule type" value="Genomic_DNA"/>
</dbReference>
<comment type="cofactor">
    <cofactor evidence="10">
        <name>[2Fe-2S] cluster</name>
        <dbReference type="ChEBI" id="CHEBI:190135"/>
    </cofactor>
</comment>
<evidence type="ECO:0000256" key="2">
    <source>
        <dbReference type="ARBA" id="ARBA00022448"/>
    </source>
</evidence>
<dbReference type="InterPro" id="IPR017927">
    <property type="entry name" value="FAD-bd_FR_type"/>
</dbReference>
<accession>A0A398D8G9</accession>
<dbReference type="SUPFAM" id="SSF63380">
    <property type="entry name" value="Riboflavin synthase domain-like"/>
    <property type="match status" value="1"/>
</dbReference>
<keyword evidence="9 12" id="KW-0411">Iron-sulfur</keyword>
<proteinExistence type="inferred from homology"/>
<dbReference type="Gene3D" id="2.10.240.10">
    <property type="entry name" value="Dihydroorotate dehydrogenase, electron transfer subunit"/>
    <property type="match status" value="1"/>
</dbReference>
<protein>
    <submittedName>
        <fullName evidence="14">NAD-dependent dihydroorotate dehydrogenase B electron transfer subunit</fullName>
    </submittedName>
</protein>
<comment type="cofactor">
    <cofactor evidence="12">
        <name>[2Fe-2S] cluster</name>
        <dbReference type="ChEBI" id="CHEBI:190135"/>
    </cofactor>
    <text evidence="12">Binds 1 [2Fe-2S] cluster per subunit.</text>
</comment>
<keyword evidence="2" id="KW-0813">Transport</keyword>
<evidence type="ECO:0000256" key="1">
    <source>
        <dbReference type="ARBA" id="ARBA00006422"/>
    </source>
</evidence>
<dbReference type="RefSeq" id="WP_119120105.1">
    <property type="nucleotide sequence ID" value="NZ_QXIU01000163.1"/>
</dbReference>
<feature type="domain" description="FAD-binding FR-type" evidence="13">
    <location>
        <begin position="1"/>
        <end position="95"/>
    </location>
</feature>
<dbReference type="OrthoDB" id="9789468at2"/>
<feature type="binding site" evidence="12">
    <location>
        <position position="202"/>
    </location>
    <ligand>
        <name>[2Fe-2S] cluster</name>
        <dbReference type="ChEBI" id="CHEBI:190135"/>
    </ligand>
</feature>
<dbReference type="GO" id="GO:0050660">
    <property type="term" value="F:flavin adenine dinucleotide binding"/>
    <property type="evidence" value="ECO:0007669"/>
    <property type="project" value="InterPro"/>
</dbReference>
<dbReference type="Gene3D" id="2.40.30.10">
    <property type="entry name" value="Translation factors"/>
    <property type="match status" value="1"/>
</dbReference>
<dbReference type="Pfam" id="PF00970">
    <property type="entry name" value="FAD_binding_6"/>
    <property type="match status" value="1"/>
</dbReference>
<comment type="cofactor">
    <cofactor evidence="11">
        <name>FAD</name>
        <dbReference type="ChEBI" id="CHEBI:57692"/>
    </cofactor>
    <text evidence="11">Binds 1 FAD per subunit.</text>
</comment>
<sequence>MIDATIRQMSFSTDRSLLLLAVDWRVDVRPGQFAMLKVGDWPVVPRPFSICAQDREADTTSFLIRRKGLLWEQLLRLQPGATVQIKGPLGNGFPELPAPLLVGGGCGVAPLLFVAASRPVAGFYAGVASDTERAFLAPLLPAGTVVTVNPQLVTDAFLAGCSAGPVFACGPSPMLRVLANRYRGGPVWVSLEERMACGEGLCKGCPVRRRDGSVALVCSDGPVFPEGEVSWTWQV</sequence>
<feature type="binding site" evidence="12">
    <location>
        <position position="205"/>
    </location>
    <ligand>
        <name>[2Fe-2S] cluster</name>
        <dbReference type="ChEBI" id="CHEBI:190135"/>
    </ligand>
</feature>
<evidence type="ECO:0000256" key="9">
    <source>
        <dbReference type="ARBA" id="ARBA00023014"/>
    </source>
</evidence>
<keyword evidence="6 11" id="KW-0274">FAD</keyword>
<evidence type="ECO:0000256" key="4">
    <source>
        <dbReference type="ARBA" id="ARBA00022714"/>
    </source>
</evidence>
<evidence type="ECO:0000256" key="6">
    <source>
        <dbReference type="ARBA" id="ARBA00022827"/>
    </source>
</evidence>
<dbReference type="InterPro" id="IPR037117">
    <property type="entry name" value="Dihydroorotate_DH_ele_sf"/>
</dbReference>
<dbReference type="GO" id="GO:0016491">
    <property type="term" value="F:oxidoreductase activity"/>
    <property type="evidence" value="ECO:0007669"/>
    <property type="project" value="InterPro"/>
</dbReference>
<dbReference type="GO" id="GO:0006221">
    <property type="term" value="P:pyrimidine nucleotide biosynthetic process"/>
    <property type="evidence" value="ECO:0007669"/>
    <property type="project" value="InterPro"/>
</dbReference>
<dbReference type="InterPro" id="IPR019480">
    <property type="entry name" value="Dihydroorotate_DH_Fe-S-bd"/>
</dbReference>
<evidence type="ECO:0000256" key="12">
    <source>
        <dbReference type="PIRSR" id="PIRSR006816-2"/>
    </source>
</evidence>
<dbReference type="InterPro" id="IPR008333">
    <property type="entry name" value="Cbr1-like_FAD-bd_dom"/>
</dbReference>
<dbReference type="SUPFAM" id="SSF52343">
    <property type="entry name" value="Ferredoxin reductase-like, C-terminal NADP-linked domain"/>
    <property type="match status" value="1"/>
</dbReference>